<dbReference type="PRINTS" id="PR00106">
    <property type="entry name" value="DNAPOLB"/>
</dbReference>
<dbReference type="Pfam" id="PF03104">
    <property type="entry name" value="DNA_pol_B_exo1"/>
    <property type="match status" value="1"/>
</dbReference>
<dbReference type="GO" id="GO:0003677">
    <property type="term" value="F:DNA binding"/>
    <property type="evidence" value="ECO:0007669"/>
    <property type="project" value="UniProtKB-KW"/>
</dbReference>
<dbReference type="InterPro" id="IPR006134">
    <property type="entry name" value="DNA-dir_DNA_pol_B_multi_dom"/>
</dbReference>
<dbReference type="SUPFAM" id="SSF56672">
    <property type="entry name" value="DNA/RNA polymerases"/>
    <property type="match status" value="1"/>
</dbReference>
<dbReference type="InterPro" id="IPR036397">
    <property type="entry name" value="RNaseH_sf"/>
</dbReference>
<evidence type="ECO:0000256" key="1">
    <source>
        <dbReference type="ARBA" id="ARBA00005755"/>
    </source>
</evidence>
<feature type="domain" description="DNA-directed DNA polymerase family B multifunctional" evidence="8">
    <location>
        <begin position="392"/>
        <end position="585"/>
    </location>
</feature>
<dbReference type="KEGG" id="mew:MSWAN_2236"/>
<dbReference type="Gene3D" id="3.90.1600.10">
    <property type="entry name" value="Palm domain of DNA polymerase"/>
    <property type="match status" value="1"/>
</dbReference>
<dbReference type="AlphaFoldDB" id="F6D4K4"/>
<dbReference type="InterPro" id="IPR043502">
    <property type="entry name" value="DNA/RNA_pol_sf"/>
</dbReference>
<dbReference type="InterPro" id="IPR017964">
    <property type="entry name" value="DNA-dir_DNA_pol_B_CS"/>
</dbReference>
<dbReference type="SMART" id="SM00486">
    <property type="entry name" value="POLBc"/>
    <property type="match status" value="1"/>
</dbReference>
<comment type="similarity">
    <text evidence="1 7">Belongs to the DNA polymerase type-B family.</text>
</comment>
<name>F6D4K4_METPW</name>
<dbReference type="CDD" id="cd05780">
    <property type="entry name" value="DNA_polB_Kod1_like_exo"/>
    <property type="match status" value="1"/>
</dbReference>
<dbReference type="STRING" id="868131.MSWAN_2236"/>
<dbReference type="EC" id="2.7.7.7" evidence="7"/>
<evidence type="ECO:0000256" key="2">
    <source>
        <dbReference type="ARBA" id="ARBA00022679"/>
    </source>
</evidence>
<dbReference type="InterPro" id="IPR023211">
    <property type="entry name" value="DNA_pol_palm_dom_sf"/>
</dbReference>
<dbReference type="GO" id="GO:0000166">
    <property type="term" value="F:nucleotide binding"/>
    <property type="evidence" value="ECO:0007669"/>
    <property type="project" value="InterPro"/>
</dbReference>
<evidence type="ECO:0000259" key="8">
    <source>
        <dbReference type="Pfam" id="PF00136"/>
    </source>
</evidence>
<dbReference type="PANTHER" id="PTHR10322">
    <property type="entry name" value="DNA POLYMERASE CATALYTIC SUBUNIT"/>
    <property type="match status" value="1"/>
</dbReference>
<dbReference type="Proteomes" id="UP000009231">
    <property type="component" value="Chromosome"/>
</dbReference>
<evidence type="ECO:0000256" key="5">
    <source>
        <dbReference type="ARBA" id="ARBA00023125"/>
    </source>
</evidence>
<comment type="catalytic activity">
    <reaction evidence="6 7">
        <text>DNA(n) + a 2'-deoxyribonucleoside 5'-triphosphate = DNA(n+1) + diphosphate</text>
        <dbReference type="Rhea" id="RHEA:22508"/>
        <dbReference type="Rhea" id="RHEA-COMP:17339"/>
        <dbReference type="Rhea" id="RHEA-COMP:17340"/>
        <dbReference type="ChEBI" id="CHEBI:33019"/>
        <dbReference type="ChEBI" id="CHEBI:61560"/>
        <dbReference type="ChEBI" id="CHEBI:173112"/>
        <dbReference type="EC" id="2.7.7.7"/>
    </reaction>
</comment>
<dbReference type="GeneID" id="10669761"/>
<keyword evidence="2 7" id="KW-0808">Transferase</keyword>
<evidence type="ECO:0000256" key="4">
    <source>
        <dbReference type="ARBA" id="ARBA00022932"/>
    </source>
</evidence>
<feature type="domain" description="DNA-directed DNA polymerase family B exonuclease" evidence="9">
    <location>
        <begin position="110"/>
        <end position="318"/>
    </location>
</feature>
<dbReference type="EMBL" id="CP002772">
    <property type="protein sequence ID" value="AEG19244.1"/>
    <property type="molecule type" value="Genomic_DNA"/>
</dbReference>
<dbReference type="InterPro" id="IPR012337">
    <property type="entry name" value="RNaseH-like_sf"/>
</dbReference>
<organism evidence="10 11">
    <name type="scientific">Methanobacterium paludis (strain DSM 25820 / JCM 18151 / SWAN1)</name>
    <dbReference type="NCBI Taxonomy" id="868131"/>
    <lineage>
        <taxon>Archaea</taxon>
        <taxon>Methanobacteriati</taxon>
        <taxon>Methanobacteriota</taxon>
        <taxon>Methanomada group</taxon>
        <taxon>Methanobacteria</taxon>
        <taxon>Methanobacteriales</taxon>
        <taxon>Methanobacteriaceae</taxon>
        <taxon>Methanobacterium</taxon>
    </lineage>
</organism>
<keyword evidence="11" id="KW-1185">Reference proteome</keyword>
<keyword evidence="7" id="KW-0235">DNA replication</keyword>
<keyword evidence="5 7" id="KW-0238">DNA-binding</keyword>
<dbReference type="RefSeq" id="WP_013826743.1">
    <property type="nucleotide sequence ID" value="NC_015574.1"/>
</dbReference>
<accession>F6D4K4</accession>
<keyword evidence="3 7" id="KW-0548">Nucleotidyltransferase</keyword>
<dbReference type="SUPFAM" id="SSF53098">
    <property type="entry name" value="Ribonuclease H-like"/>
    <property type="match status" value="1"/>
</dbReference>
<keyword evidence="4 7" id="KW-0239">DNA-directed DNA polymerase</keyword>
<gene>
    <name evidence="10" type="ordered locus">MSWAN_2236</name>
</gene>
<dbReference type="GO" id="GO:0003887">
    <property type="term" value="F:DNA-directed DNA polymerase activity"/>
    <property type="evidence" value="ECO:0007669"/>
    <property type="project" value="UniProtKB-KW"/>
</dbReference>
<evidence type="ECO:0000313" key="11">
    <source>
        <dbReference type="Proteomes" id="UP000009231"/>
    </source>
</evidence>
<dbReference type="OrthoDB" id="323192at2157"/>
<protein>
    <recommendedName>
        <fullName evidence="7">DNA polymerase</fullName>
        <ecNumber evidence="7">2.7.7.7</ecNumber>
    </recommendedName>
</protein>
<dbReference type="PANTHER" id="PTHR10322:SF23">
    <property type="entry name" value="DNA POLYMERASE DELTA CATALYTIC SUBUNIT"/>
    <property type="match status" value="1"/>
</dbReference>
<dbReference type="InterPro" id="IPR006172">
    <property type="entry name" value="DNA-dir_DNA_pol_B"/>
</dbReference>
<evidence type="ECO:0000259" key="9">
    <source>
        <dbReference type="Pfam" id="PF03104"/>
    </source>
</evidence>
<dbReference type="InterPro" id="IPR006133">
    <property type="entry name" value="DNA-dir_DNA_pol_B_exonuc"/>
</dbReference>
<dbReference type="PROSITE" id="PS00116">
    <property type="entry name" value="DNA_POLYMERASE_B"/>
    <property type="match status" value="1"/>
</dbReference>
<dbReference type="Gene3D" id="3.30.342.10">
    <property type="entry name" value="DNA Polymerase, chain B, domain 1"/>
    <property type="match status" value="1"/>
</dbReference>
<evidence type="ECO:0000256" key="3">
    <source>
        <dbReference type="ARBA" id="ARBA00022695"/>
    </source>
</evidence>
<dbReference type="Gene3D" id="3.30.420.10">
    <property type="entry name" value="Ribonuclease H-like superfamily/Ribonuclease H"/>
    <property type="match status" value="1"/>
</dbReference>
<dbReference type="Gene3D" id="1.10.287.690">
    <property type="entry name" value="Helix hairpin bin"/>
    <property type="match status" value="1"/>
</dbReference>
<dbReference type="HOGENOM" id="CLU_000203_6_0_2"/>
<dbReference type="eggNOG" id="arCOG00328">
    <property type="taxonomic scope" value="Archaea"/>
</dbReference>
<evidence type="ECO:0000256" key="6">
    <source>
        <dbReference type="ARBA" id="ARBA00049244"/>
    </source>
</evidence>
<evidence type="ECO:0000256" key="7">
    <source>
        <dbReference type="RuleBase" id="RU000442"/>
    </source>
</evidence>
<reference evidence="10 11" key="1">
    <citation type="journal article" date="2014" name="Int. J. Syst. Evol. Microbiol.">
        <title>Methanobacterium paludis sp. nov. and a novel strain of Methanobacterium lacus isolated from northern peatlands.</title>
        <authorList>
            <person name="Cadillo-Quiroz H."/>
            <person name="Brauer S.L."/>
            <person name="Goodson N."/>
            <person name="Yavitt J.B."/>
            <person name="Zinder S.H."/>
        </authorList>
    </citation>
    <scope>NUCLEOTIDE SEQUENCE [LARGE SCALE GENOMIC DNA]</scope>
    <source>
        <strain evidence="11">DSM 25820 / JCM 18151 / SWAN1</strain>
    </source>
</reference>
<dbReference type="Pfam" id="PF00136">
    <property type="entry name" value="DNA_pol_B"/>
    <property type="match status" value="1"/>
</dbReference>
<dbReference type="InterPro" id="IPR050240">
    <property type="entry name" value="DNA_pol_type-B"/>
</dbReference>
<dbReference type="GO" id="GO:0006261">
    <property type="term" value="P:DNA-templated DNA replication"/>
    <property type="evidence" value="ECO:0007669"/>
    <property type="project" value="TreeGrafter"/>
</dbReference>
<evidence type="ECO:0000313" key="10">
    <source>
        <dbReference type="EMBL" id="AEG19244.1"/>
    </source>
</evidence>
<sequence>METKRFVLLDIDYITEGDKAVVRLFGKIKGDEEGKSIIVLDKNFKPYIYVVPRDIETCADDVSELEVESVEWVRKNDNGQDKDFLKVILNHPQDVPKLRDIIRDLESVEDIREHDIPFYRRYLVDKGIFPMSEVEVDGKCLTGNDVKFSCEEDVCIFQMEGEPRPLESEFPELKILSFDIEVRNPKGMPQAEVDEIIMISLSSNQGLEKVISTAKSSLDFVETVKTEARMLERFVEIVKSENPDLLIGYNSDNFDMPYIRDRAAKLGVKLKLGTDGSQLKFMRRGFANAGLVKGRIHVDLYLLMRRYLTLDRYTLERVYRELFGEEKRDIPGDEIFEYWDDGGKKLEMLFNYSLDDAVAVTKIGEKMLPLSLELTRIVGQPFFDIARMTTGQMVEWYLIRKAYEYGDMVPNKPSSSQYSQRRHKKRIAGGYVKDPVKGLHENIVSFDFRSLYPSIIISKNVSPDTFVEECDEDTCHIAPEVGHKFLKEPVGFVPSIIGNILKERVRIKTQMKASENPREKQILDVQQQALKRLANSMYGVYGYSRFRWYRIECADAVTAWGRDFIKKTMKKAEDYGFKAIYADTDGFYATYIEDDD</sequence>
<proteinExistence type="inferred from homology"/>